<organism evidence="3 4">
    <name type="scientific">Promethearchaeum syntrophicum</name>
    <dbReference type="NCBI Taxonomy" id="2594042"/>
    <lineage>
        <taxon>Archaea</taxon>
        <taxon>Promethearchaeati</taxon>
        <taxon>Promethearchaeota</taxon>
        <taxon>Promethearchaeia</taxon>
        <taxon>Promethearchaeales</taxon>
        <taxon>Promethearchaeaceae</taxon>
        <taxon>Promethearchaeum</taxon>
    </lineage>
</organism>
<proteinExistence type="predicted"/>
<dbReference type="AlphaFoldDB" id="A0A5B9DEY4"/>
<dbReference type="KEGG" id="psyt:DSAG12_03442"/>
<dbReference type="Proteomes" id="UP000321408">
    <property type="component" value="Chromosome"/>
</dbReference>
<evidence type="ECO:0000313" key="3">
    <source>
        <dbReference type="EMBL" id="QEE17605.1"/>
    </source>
</evidence>
<dbReference type="OrthoDB" id="53326at2157"/>
<gene>
    <name evidence="3" type="ORF">DSAG12_03442</name>
</gene>
<dbReference type="RefSeq" id="WP_147664494.1">
    <property type="nucleotide sequence ID" value="NZ_CP042905.2"/>
</dbReference>
<evidence type="ECO:0000313" key="4">
    <source>
        <dbReference type="Proteomes" id="UP000321408"/>
    </source>
</evidence>
<protein>
    <submittedName>
        <fullName evidence="3">2-oxoacid:acceptor oxidoreductase family protein</fullName>
    </submittedName>
</protein>
<name>A0A5B9DEY4_9ARCH</name>
<dbReference type="GO" id="GO:0043805">
    <property type="term" value="F:indolepyruvate ferredoxin oxidoreductase activity"/>
    <property type="evidence" value="ECO:0007669"/>
    <property type="project" value="UniProtKB-EC"/>
</dbReference>
<dbReference type="Pfam" id="PF01558">
    <property type="entry name" value="POR"/>
    <property type="match status" value="1"/>
</dbReference>
<dbReference type="PANTHER" id="PTHR43854:SF1">
    <property type="entry name" value="INDOLEPYRUVATE OXIDOREDUCTASE SUBUNIT IORB"/>
    <property type="match status" value="1"/>
</dbReference>
<dbReference type="InterPro" id="IPR002869">
    <property type="entry name" value="Pyrv_flavodox_OxRed_cen"/>
</dbReference>
<dbReference type="SUPFAM" id="SSF53323">
    <property type="entry name" value="Pyruvate-ferredoxin oxidoreductase, PFOR, domain III"/>
    <property type="match status" value="1"/>
</dbReference>
<accession>A0A5B9DEY4</accession>
<evidence type="ECO:0000256" key="1">
    <source>
        <dbReference type="ARBA" id="ARBA00023002"/>
    </source>
</evidence>
<keyword evidence="4" id="KW-1185">Reference proteome</keyword>
<reference evidence="3 4" key="2">
    <citation type="journal article" date="2024" name="Int. J. Syst. Evol. Microbiol.">
        <title>Promethearchaeum syntrophicum gen. nov., sp. nov., an anaerobic, obligately syntrophic archaeon, the first isolate of the lineage 'Asgard' archaea, and proposal of the new archaeal phylum Promethearchaeota phyl. nov. and kingdom Promethearchaeati regn. nov.</title>
        <authorList>
            <person name="Imachi H."/>
            <person name="Nobu M.K."/>
            <person name="Kato S."/>
            <person name="Takaki Y."/>
            <person name="Miyazaki M."/>
            <person name="Miyata M."/>
            <person name="Ogawara M."/>
            <person name="Saito Y."/>
            <person name="Sakai S."/>
            <person name="Tahara Y.O."/>
            <person name="Takano Y."/>
            <person name="Tasumi E."/>
            <person name="Uematsu K."/>
            <person name="Yoshimura T."/>
            <person name="Itoh T."/>
            <person name="Ohkuma M."/>
            <person name="Takai K."/>
        </authorList>
    </citation>
    <scope>NUCLEOTIDE SEQUENCE [LARGE SCALE GENOMIC DNA]</scope>
    <source>
        <strain evidence="3 4">MK-D1</strain>
    </source>
</reference>
<dbReference type="InterPro" id="IPR019752">
    <property type="entry name" value="Pyrv/ketoisovalerate_OxRed_cat"/>
</dbReference>
<reference evidence="3 4" key="1">
    <citation type="journal article" date="2020" name="Nature">
        <title>Isolation of an archaeon at the prokaryote-eukaryote interface.</title>
        <authorList>
            <person name="Imachi H."/>
            <person name="Nobu M.K."/>
            <person name="Nakahara N."/>
            <person name="Morono Y."/>
            <person name="Ogawara M."/>
            <person name="Takaki Y."/>
            <person name="Takano Y."/>
            <person name="Uematsu K."/>
            <person name="Ikuta T."/>
            <person name="Ito M."/>
            <person name="Matsui Y."/>
            <person name="Miyazaki M."/>
            <person name="Murata K."/>
            <person name="Saito Y."/>
            <person name="Sakai S."/>
            <person name="Song C."/>
            <person name="Tasumi E."/>
            <person name="Yamanaka Y."/>
            <person name="Yamaguchi T."/>
            <person name="Kamagata Y."/>
            <person name="Tamaki H."/>
            <person name="Takai K."/>
        </authorList>
    </citation>
    <scope>NUCLEOTIDE SEQUENCE [LARGE SCALE GENOMIC DNA]</scope>
    <source>
        <strain evidence="3 4">MK-D1</strain>
    </source>
</reference>
<dbReference type="InterPro" id="IPR052198">
    <property type="entry name" value="IorB_Oxidoreductase"/>
</dbReference>
<dbReference type="PANTHER" id="PTHR43854">
    <property type="entry name" value="INDOLEPYRUVATE OXIDOREDUCTASE SUBUNIT IORB"/>
    <property type="match status" value="1"/>
</dbReference>
<dbReference type="Gene3D" id="3.40.920.10">
    <property type="entry name" value="Pyruvate-ferredoxin oxidoreductase, PFOR, domain III"/>
    <property type="match status" value="1"/>
</dbReference>
<keyword evidence="1" id="KW-0560">Oxidoreductase</keyword>
<dbReference type="EMBL" id="CP042905">
    <property type="protein sequence ID" value="QEE17605.1"/>
    <property type="molecule type" value="Genomic_DNA"/>
</dbReference>
<evidence type="ECO:0000259" key="2">
    <source>
        <dbReference type="Pfam" id="PF01558"/>
    </source>
</evidence>
<feature type="domain" description="Pyruvate/ketoisovalerate oxidoreductase catalytic" evidence="2">
    <location>
        <begin position="17"/>
        <end position="195"/>
    </location>
</feature>
<dbReference type="GeneID" id="41331413"/>
<sequence length="202" mass="22875">MSDEKLETYSIVFTGIGGQGLISSIRILGDALLAKNFHAISSETHGLGQRGGKVNTYIRFGTKRIAPLPLRGTVDMIFATEKSAILDVLNYAKPDKSTKILISTYEKRIVDKIYPDQEYIEDALKRSSEDKHIHYIEANKIAQDTIHNTRTENTIMIGYMLRFIPLDKEDIEKILRKYFSRKVLDANLKALEIGISLSLEQI</sequence>